<keyword evidence="4" id="KW-0472">Membrane</keyword>
<comment type="similarity">
    <text evidence="1">Belongs to the TRAFAC class TrmE-Era-EngA-EngB-Septin-like GTPase superfamily. AIG1/Toc34/Toc159-like paraseptin GTPase family. IAN subfamily.</text>
</comment>
<dbReference type="GeneID" id="115023698"/>
<dbReference type="RefSeq" id="XP_029310764.1">
    <property type="nucleotide sequence ID" value="XM_029454904.1"/>
</dbReference>
<dbReference type="PANTHER" id="PTHR10903:SF62">
    <property type="entry name" value="GTPASE IMAP FAMILY MEMBER 4-LIKE-RELATED"/>
    <property type="match status" value="1"/>
</dbReference>
<feature type="domain" description="AIG1-type G" evidence="5">
    <location>
        <begin position="1"/>
        <end position="156"/>
    </location>
</feature>
<keyword evidence="4" id="KW-0812">Transmembrane</keyword>
<evidence type="ECO:0000256" key="4">
    <source>
        <dbReference type="SAM" id="Phobius"/>
    </source>
</evidence>
<dbReference type="AlphaFoldDB" id="A0A6J2RLB7"/>
<dbReference type="PANTHER" id="PTHR10903">
    <property type="entry name" value="GTPASE, IMAP FAMILY MEMBER-RELATED"/>
    <property type="match status" value="1"/>
</dbReference>
<dbReference type="InterPro" id="IPR027417">
    <property type="entry name" value="P-loop_NTPase"/>
</dbReference>
<evidence type="ECO:0000256" key="3">
    <source>
        <dbReference type="ARBA" id="ARBA00023134"/>
    </source>
</evidence>
<dbReference type="GO" id="GO:0005525">
    <property type="term" value="F:GTP binding"/>
    <property type="evidence" value="ECO:0007669"/>
    <property type="project" value="UniProtKB-KW"/>
</dbReference>
<evidence type="ECO:0000313" key="7">
    <source>
        <dbReference type="RefSeq" id="XP_029310764.1"/>
    </source>
</evidence>
<dbReference type="FunFam" id="3.40.50.300:FF:000366">
    <property type="entry name" value="GTPase, IMAP family member 2"/>
    <property type="match status" value="1"/>
</dbReference>
<gene>
    <name evidence="7" type="primary">LOC115023698</name>
</gene>
<evidence type="ECO:0000313" key="6">
    <source>
        <dbReference type="Proteomes" id="UP000504630"/>
    </source>
</evidence>
<dbReference type="OrthoDB" id="425923at2759"/>
<dbReference type="InterPro" id="IPR006703">
    <property type="entry name" value="G_AIG1"/>
</dbReference>
<dbReference type="Pfam" id="PF04548">
    <property type="entry name" value="AIG1"/>
    <property type="match status" value="1"/>
</dbReference>
<dbReference type="Gene3D" id="3.40.50.300">
    <property type="entry name" value="P-loop containing nucleotide triphosphate hydrolases"/>
    <property type="match status" value="1"/>
</dbReference>
<evidence type="ECO:0000256" key="1">
    <source>
        <dbReference type="ARBA" id="ARBA00008535"/>
    </source>
</evidence>
<keyword evidence="3" id="KW-0342">GTP-binding</keyword>
<protein>
    <submittedName>
        <fullName evidence="7">GTPase IMAP family member 4-like</fullName>
    </submittedName>
</protein>
<evidence type="ECO:0000259" key="5">
    <source>
        <dbReference type="PROSITE" id="PS51720"/>
    </source>
</evidence>
<dbReference type="KEGG" id="cgob:115023698"/>
<reference evidence="7" key="1">
    <citation type="submission" date="2025-08" db="UniProtKB">
        <authorList>
            <consortium name="RefSeq"/>
        </authorList>
    </citation>
    <scope>IDENTIFICATION</scope>
</reference>
<dbReference type="Proteomes" id="UP000504630">
    <property type="component" value="Chromosome 18"/>
</dbReference>
<keyword evidence="6" id="KW-1185">Reference proteome</keyword>
<dbReference type="PROSITE" id="PS51720">
    <property type="entry name" value="G_AIG1"/>
    <property type="match status" value="1"/>
</dbReference>
<proteinExistence type="inferred from homology"/>
<sequence>MWIDTPGFFDTDRPEEELKPEIVKCITECTPGPHVFLIVLKVEKYTEQEKNIINKLQQCFSEEALTYAIVLFTHGDQLPEGKKIEQWVDLNTDLRDLMKKCGRRFHVIDNKYWKNKQHDEYRSNQFQVAELLKTIDKMVEANKGSCYTNEMLQAVEEEIQQEEKLIKESNANKSGEEIRAEAKSNVQKRLFIAVSATAVSATVLLGCFLGLKLMKDRMLITGLGLFLSKYLPR</sequence>
<dbReference type="InterPro" id="IPR045058">
    <property type="entry name" value="GIMA/IAN/Toc"/>
</dbReference>
<keyword evidence="4" id="KW-1133">Transmembrane helix</keyword>
<organism evidence="6 7">
    <name type="scientific">Cottoperca gobio</name>
    <name type="common">Frogmouth</name>
    <name type="synonym">Aphritis gobio</name>
    <dbReference type="NCBI Taxonomy" id="56716"/>
    <lineage>
        <taxon>Eukaryota</taxon>
        <taxon>Metazoa</taxon>
        <taxon>Chordata</taxon>
        <taxon>Craniata</taxon>
        <taxon>Vertebrata</taxon>
        <taxon>Euteleostomi</taxon>
        <taxon>Actinopterygii</taxon>
        <taxon>Neopterygii</taxon>
        <taxon>Teleostei</taxon>
        <taxon>Neoteleostei</taxon>
        <taxon>Acanthomorphata</taxon>
        <taxon>Eupercaria</taxon>
        <taxon>Perciformes</taxon>
        <taxon>Notothenioidei</taxon>
        <taxon>Bovichtidae</taxon>
        <taxon>Cottoperca</taxon>
    </lineage>
</organism>
<feature type="transmembrane region" description="Helical" evidence="4">
    <location>
        <begin position="190"/>
        <end position="211"/>
    </location>
</feature>
<name>A0A6J2RLB7_COTGO</name>
<keyword evidence="2" id="KW-0547">Nucleotide-binding</keyword>
<evidence type="ECO:0000256" key="2">
    <source>
        <dbReference type="ARBA" id="ARBA00022741"/>
    </source>
</evidence>
<dbReference type="InParanoid" id="A0A6J2RLB7"/>
<dbReference type="SUPFAM" id="SSF52540">
    <property type="entry name" value="P-loop containing nucleoside triphosphate hydrolases"/>
    <property type="match status" value="1"/>
</dbReference>
<accession>A0A6J2RLB7</accession>